<dbReference type="EMBL" id="CP049055">
    <property type="protein sequence ID" value="QII11418.1"/>
    <property type="molecule type" value="Genomic_DNA"/>
</dbReference>
<dbReference type="AlphaFoldDB" id="Q1Q2T4"/>
<evidence type="ECO:0000313" key="3">
    <source>
        <dbReference type="Proteomes" id="UP000501926"/>
    </source>
</evidence>
<sequence length="63" mass="7685">MRQNILCCSLFLKIFLKALFFLDKKDFEYNIYSLAVSYLNTYSSQNFYFYENPGTYSFLRMFL</sequence>
<name>Q1Q2T4_KUEST</name>
<gene>
    <name evidence="2" type="ORF">KsCSTR_20390</name>
    <name evidence="1" type="ORF">kuste3553</name>
</gene>
<dbReference type="Proteomes" id="UP000501926">
    <property type="component" value="Chromosome"/>
</dbReference>
<evidence type="ECO:0000313" key="2">
    <source>
        <dbReference type="EMBL" id="QII11418.1"/>
    </source>
</evidence>
<organism evidence="1">
    <name type="scientific">Kuenenia stuttgartiensis</name>
    <dbReference type="NCBI Taxonomy" id="174633"/>
    <lineage>
        <taxon>Bacteria</taxon>
        <taxon>Pseudomonadati</taxon>
        <taxon>Planctomycetota</taxon>
        <taxon>Candidatus Brocadiia</taxon>
        <taxon>Candidatus Brocadiales</taxon>
        <taxon>Candidatus Brocadiaceae</taxon>
        <taxon>Candidatus Kuenenia</taxon>
    </lineage>
</organism>
<reference evidence="1" key="1">
    <citation type="journal article" date="2006" name="Nature">
        <title>Deciphering the evolution and metabolism of an anammox bacterium from a community genome.</title>
        <authorList>
            <person name="Strous M."/>
            <person name="Pelletier E."/>
            <person name="Mangenot S."/>
            <person name="Rattei T."/>
            <person name="Lehner A."/>
            <person name="Taylor M.W."/>
            <person name="Horn M."/>
            <person name="Daims H."/>
            <person name="Bartol-Mavel D."/>
            <person name="Wincker P."/>
            <person name="Barbe V."/>
            <person name="Fonknechten N."/>
            <person name="Vallenet D."/>
            <person name="Segurens B."/>
            <person name="Schenowitz-Truong C."/>
            <person name="Medigue C."/>
            <person name="Collingro A."/>
            <person name="Snel B."/>
            <person name="Dutilh B.E."/>
            <person name="OpDenCamp H.J.M."/>
            <person name="vanDerDrift C."/>
            <person name="Cirpus I."/>
            <person name="vanDePas-Schoonen K.T."/>
            <person name="Harhangi H.R."/>
            <person name="vanNiftrik L."/>
            <person name="Schmid M."/>
            <person name="Keltjens J."/>
            <person name="vanDeVossenberg J."/>
            <person name="Kartal B."/>
            <person name="Meier H."/>
            <person name="Frishman D."/>
            <person name="Huynen M.A."/>
            <person name="Mewes H."/>
            <person name="Weissenbach J."/>
            <person name="Jetten M.S.M."/>
            <person name="Wagner M."/>
            <person name="LePaslier D."/>
        </authorList>
    </citation>
    <scope>NUCLEOTIDE SEQUENCE</scope>
</reference>
<dbReference type="EMBL" id="CT573071">
    <property type="protein sequence ID" value="CAJ74316.1"/>
    <property type="molecule type" value="Genomic_DNA"/>
</dbReference>
<reference evidence="2 3" key="3">
    <citation type="submission" date="2020-02" db="EMBL/GenBank/DDBJ databases">
        <title>Newly sequenced genome of strain CSTR1 showed variability in Candidatus Kuenenia stuttgartiensis genomes.</title>
        <authorList>
            <person name="Ding C."/>
            <person name="Adrian L."/>
        </authorList>
    </citation>
    <scope>NUCLEOTIDE SEQUENCE [LARGE SCALE GENOMIC DNA]</scope>
    <source>
        <strain evidence="2 3">CSTR1</strain>
    </source>
</reference>
<reference evidence="1" key="2">
    <citation type="submission" date="2006-01" db="EMBL/GenBank/DDBJ databases">
        <authorList>
            <person name="Genoscope"/>
        </authorList>
    </citation>
    <scope>NUCLEOTIDE SEQUENCE</scope>
</reference>
<evidence type="ECO:0000313" key="1">
    <source>
        <dbReference type="EMBL" id="CAJ74316.1"/>
    </source>
</evidence>
<accession>Q1Q2T4</accession>
<protein>
    <submittedName>
        <fullName evidence="1">Uncharacterized protein</fullName>
    </submittedName>
</protein>
<proteinExistence type="predicted"/>